<dbReference type="Proteomes" id="UP000809829">
    <property type="component" value="Unassembled WGS sequence"/>
</dbReference>
<reference evidence="1 2" key="1">
    <citation type="submission" date="2021-01" db="EMBL/GenBank/DDBJ databases">
        <title>Genomic Encyclopedia of Type Strains, Phase IV (KMG-IV): sequencing the most valuable type-strain genomes for metagenomic binning, comparative biology and taxonomic classification.</title>
        <authorList>
            <person name="Goeker M."/>
        </authorList>
    </citation>
    <scope>NUCLEOTIDE SEQUENCE [LARGE SCALE GENOMIC DNA]</scope>
    <source>
        <strain evidence="1 2">DSM 104297</strain>
    </source>
</reference>
<dbReference type="RefSeq" id="WP_205187947.1">
    <property type="nucleotide sequence ID" value="NZ_JAFBFC010000004.1"/>
</dbReference>
<evidence type="ECO:0000313" key="2">
    <source>
        <dbReference type="Proteomes" id="UP000809829"/>
    </source>
</evidence>
<keyword evidence="2" id="KW-1185">Reference proteome</keyword>
<comment type="caution">
    <text evidence="1">The sequence shown here is derived from an EMBL/GenBank/DDBJ whole genome shotgun (WGS) entry which is preliminary data.</text>
</comment>
<dbReference type="EMBL" id="JAFBFC010000004">
    <property type="protein sequence ID" value="MBM7703955.1"/>
    <property type="molecule type" value="Genomic_DNA"/>
</dbReference>
<accession>A0ABS2QX18</accession>
<evidence type="ECO:0000313" key="1">
    <source>
        <dbReference type="EMBL" id="MBM7703955.1"/>
    </source>
</evidence>
<protein>
    <recommendedName>
        <fullName evidence="3">YueH-like protein</fullName>
    </recommendedName>
</protein>
<gene>
    <name evidence="1" type="ORF">JOC83_002804</name>
</gene>
<sequence>MKIRKANVRHEDMLIEQVFVHENKKEEYTLIAIPSIEWSTIIAYEEEMNTCKARLRASLLERVNEEVAEELTNKINFWVREM</sequence>
<name>A0ABS2QX18_9BACI</name>
<proteinExistence type="predicted"/>
<dbReference type="InterPro" id="IPR020260">
    <property type="entry name" value="Uncharacterised_YueH"/>
</dbReference>
<dbReference type="Pfam" id="PF14166">
    <property type="entry name" value="YueH"/>
    <property type="match status" value="1"/>
</dbReference>
<organism evidence="1 2">
    <name type="scientific">Priestia iocasae</name>
    <dbReference type="NCBI Taxonomy" id="2291674"/>
    <lineage>
        <taxon>Bacteria</taxon>
        <taxon>Bacillati</taxon>
        <taxon>Bacillota</taxon>
        <taxon>Bacilli</taxon>
        <taxon>Bacillales</taxon>
        <taxon>Bacillaceae</taxon>
        <taxon>Priestia</taxon>
    </lineage>
</organism>
<evidence type="ECO:0008006" key="3">
    <source>
        <dbReference type="Google" id="ProtNLM"/>
    </source>
</evidence>